<evidence type="ECO:0000313" key="4">
    <source>
        <dbReference type="EMBL" id="SEO54832.1"/>
    </source>
</evidence>
<sequence>MSRIIAFDVNETLLDLGGLDPVFERVFGTARARETWFSQVLQSAMTTTILGRYHDFSSIAAGAMTQTAERYGVSLSQKDRDAIAGGMRSLPPHPDVAPALRRMGDAGLRMVALTNSAPQAARAQLDNAGLSDFFEEIMSVDMAQTLKPAPEVYNTAARSMLATAQEMRLVAAHAWDIAGAMNAGWAGAFLARPGQVWDPLFDQPDIIGATMDDIATAIIATDLDTDT</sequence>
<dbReference type="InterPro" id="IPR023198">
    <property type="entry name" value="PGP-like_dom2"/>
</dbReference>
<dbReference type="AlphaFoldDB" id="A0A1H8QKW9"/>
<dbReference type="GO" id="GO:0018784">
    <property type="term" value="F:(S)-2-haloacid dehalogenase activity"/>
    <property type="evidence" value="ECO:0007669"/>
    <property type="project" value="UniProtKB-UniRule"/>
</dbReference>
<organism evidence="4 5">
    <name type="scientific">Aquisalimonas asiatica</name>
    <dbReference type="NCBI Taxonomy" id="406100"/>
    <lineage>
        <taxon>Bacteria</taxon>
        <taxon>Pseudomonadati</taxon>
        <taxon>Pseudomonadota</taxon>
        <taxon>Gammaproteobacteria</taxon>
        <taxon>Chromatiales</taxon>
        <taxon>Ectothiorhodospiraceae</taxon>
        <taxon>Aquisalimonas</taxon>
    </lineage>
</organism>
<dbReference type="NCBIfam" id="TIGR01493">
    <property type="entry name" value="HAD-SF-IA-v2"/>
    <property type="match status" value="1"/>
</dbReference>
<dbReference type="InterPro" id="IPR023214">
    <property type="entry name" value="HAD_sf"/>
</dbReference>
<dbReference type="InterPro" id="IPR006328">
    <property type="entry name" value="2-HAD"/>
</dbReference>
<dbReference type="InterPro" id="IPR006439">
    <property type="entry name" value="HAD-SF_hydro_IA"/>
</dbReference>
<dbReference type="InterPro" id="IPR051540">
    <property type="entry name" value="S-2-haloacid_dehalogenase"/>
</dbReference>
<dbReference type="Gene3D" id="1.10.150.240">
    <property type="entry name" value="Putative phosphatase, domain 2"/>
    <property type="match status" value="1"/>
</dbReference>
<dbReference type="PANTHER" id="PTHR43316:SF3">
    <property type="entry name" value="HALOACID DEHALOGENASE, TYPE II (AFU_ORTHOLOGUE AFUA_2G07750)-RELATED"/>
    <property type="match status" value="1"/>
</dbReference>
<evidence type="ECO:0000256" key="2">
    <source>
        <dbReference type="ARBA" id="ARBA00022801"/>
    </source>
</evidence>
<keyword evidence="2 3" id="KW-0378">Hydrolase</keyword>
<dbReference type="Pfam" id="PF00702">
    <property type="entry name" value="Hydrolase"/>
    <property type="match status" value="1"/>
</dbReference>
<name>A0A1H8QKW9_9GAMM</name>
<dbReference type="STRING" id="406100.SAMN04488052_101639"/>
<proteinExistence type="inferred from homology"/>
<evidence type="ECO:0000256" key="1">
    <source>
        <dbReference type="ARBA" id="ARBA00008106"/>
    </source>
</evidence>
<dbReference type="CDD" id="cd02588">
    <property type="entry name" value="HAD_L2-DEX"/>
    <property type="match status" value="1"/>
</dbReference>
<dbReference type="SUPFAM" id="SSF56784">
    <property type="entry name" value="HAD-like"/>
    <property type="match status" value="1"/>
</dbReference>
<comment type="catalytic activity">
    <reaction evidence="3">
        <text>an (S)-2-haloacid + H2O = a (2R)-2-hydroxycarboxylate + a halide anion + H(+)</text>
        <dbReference type="Rhea" id="RHEA:11192"/>
        <dbReference type="ChEBI" id="CHEBI:15377"/>
        <dbReference type="ChEBI" id="CHEBI:15378"/>
        <dbReference type="ChEBI" id="CHEBI:16042"/>
        <dbReference type="ChEBI" id="CHEBI:58314"/>
        <dbReference type="ChEBI" id="CHEBI:137405"/>
        <dbReference type="EC" id="3.8.1.2"/>
    </reaction>
</comment>
<dbReference type="Proteomes" id="UP000199657">
    <property type="component" value="Unassembled WGS sequence"/>
</dbReference>
<protein>
    <recommendedName>
        <fullName evidence="3">(S)-2-haloacid dehalogenase</fullName>
        <ecNumber evidence="3">3.8.1.2</ecNumber>
    </recommendedName>
    <alternativeName>
        <fullName evidence="3">2-haloalkanoic acid dehalogenase</fullName>
    </alternativeName>
    <alternativeName>
        <fullName evidence="3">Halocarboxylic acid halidohydrolase</fullName>
    </alternativeName>
    <alternativeName>
        <fullName evidence="3">L-2-haloacid dehalogenase</fullName>
    </alternativeName>
</protein>
<dbReference type="EC" id="3.8.1.2" evidence="3"/>
<dbReference type="NCBIfam" id="TIGR01428">
    <property type="entry name" value="HAD_type_II"/>
    <property type="match status" value="1"/>
</dbReference>
<accession>A0A1H8QKW9</accession>
<dbReference type="InterPro" id="IPR036412">
    <property type="entry name" value="HAD-like_sf"/>
</dbReference>
<comment type="similarity">
    <text evidence="1 3">Belongs to the HAD-like hydrolase superfamily. S-2-haloalkanoic acid dehalogenase family.</text>
</comment>
<dbReference type="Gene3D" id="3.40.50.1000">
    <property type="entry name" value="HAD superfamily/HAD-like"/>
    <property type="match status" value="1"/>
</dbReference>
<evidence type="ECO:0000256" key="3">
    <source>
        <dbReference type="RuleBase" id="RU368077"/>
    </source>
</evidence>
<dbReference type="SFLD" id="SFLDS00003">
    <property type="entry name" value="Haloacid_Dehalogenase"/>
    <property type="match status" value="1"/>
</dbReference>
<dbReference type="RefSeq" id="WP_091639843.1">
    <property type="nucleotide sequence ID" value="NZ_FOEG01000001.1"/>
</dbReference>
<comment type="function">
    <text evidence="3">Catalyzes the hydrolytic dehalogenation of small (S)-2-haloalkanoic acids to yield the corresponding (R)-2-hydroxyalkanoic acids.</text>
</comment>
<dbReference type="SFLD" id="SFLDG01129">
    <property type="entry name" value="C1.5:_HAD__Beta-PGM__Phosphata"/>
    <property type="match status" value="1"/>
</dbReference>
<evidence type="ECO:0000313" key="5">
    <source>
        <dbReference type="Proteomes" id="UP000199657"/>
    </source>
</evidence>
<dbReference type="PANTHER" id="PTHR43316">
    <property type="entry name" value="HYDROLASE, HALOACID DELAHOGENASE-RELATED"/>
    <property type="match status" value="1"/>
</dbReference>
<dbReference type="EMBL" id="FOEG01000001">
    <property type="protein sequence ID" value="SEO54832.1"/>
    <property type="molecule type" value="Genomic_DNA"/>
</dbReference>
<gene>
    <name evidence="4" type="ORF">SAMN04488052_101639</name>
</gene>
<reference evidence="4 5" key="1">
    <citation type="submission" date="2016-10" db="EMBL/GenBank/DDBJ databases">
        <authorList>
            <person name="de Groot N.N."/>
        </authorList>
    </citation>
    <scope>NUCLEOTIDE SEQUENCE [LARGE SCALE GENOMIC DNA]</scope>
    <source>
        <strain evidence="4 5">CGMCC 1.6291</strain>
    </source>
</reference>
<dbReference type="OrthoDB" id="5865007at2"/>
<keyword evidence="5" id="KW-1185">Reference proteome</keyword>